<dbReference type="InterPro" id="IPR011009">
    <property type="entry name" value="Kinase-like_dom_sf"/>
</dbReference>
<feature type="domain" description="Protein kinase" evidence="4">
    <location>
        <begin position="41"/>
        <end position="306"/>
    </location>
</feature>
<evidence type="ECO:0000313" key="5">
    <source>
        <dbReference type="EMBL" id="KAJ4847876.1"/>
    </source>
</evidence>
<dbReference type="SMART" id="SM00220">
    <property type="entry name" value="S_TKc"/>
    <property type="match status" value="1"/>
</dbReference>
<dbReference type="GO" id="GO:0004672">
    <property type="term" value="F:protein kinase activity"/>
    <property type="evidence" value="ECO:0007669"/>
    <property type="project" value="InterPro"/>
</dbReference>
<feature type="region of interest" description="Disordered" evidence="3">
    <location>
        <begin position="306"/>
        <end position="341"/>
    </location>
</feature>
<evidence type="ECO:0000256" key="1">
    <source>
        <dbReference type="ARBA" id="ARBA00022741"/>
    </source>
</evidence>
<reference evidence="5" key="1">
    <citation type="submission" date="2022-02" db="EMBL/GenBank/DDBJ databases">
        <authorList>
            <person name="Henning P.M."/>
            <person name="McCubbin A.G."/>
            <person name="Shore J.S."/>
        </authorList>
    </citation>
    <scope>NUCLEOTIDE SEQUENCE</scope>
    <source>
        <strain evidence="5">F60SS</strain>
        <tissue evidence="5">Leaves</tissue>
    </source>
</reference>
<dbReference type="Proteomes" id="UP001141552">
    <property type="component" value="Unassembled WGS sequence"/>
</dbReference>
<reference evidence="5" key="2">
    <citation type="journal article" date="2023" name="Plants (Basel)">
        <title>Annotation of the Turnera subulata (Passifloraceae) Draft Genome Reveals the S-Locus Evolved after the Divergence of Turneroideae from Passifloroideae in a Stepwise Manner.</title>
        <authorList>
            <person name="Henning P.M."/>
            <person name="Roalson E.H."/>
            <person name="Mir W."/>
            <person name="McCubbin A.G."/>
            <person name="Shore J.S."/>
        </authorList>
    </citation>
    <scope>NUCLEOTIDE SEQUENCE</scope>
    <source>
        <strain evidence="5">F60SS</strain>
    </source>
</reference>
<keyword evidence="1" id="KW-0547">Nucleotide-binding</keyword>
<dbReference type="GO" id="GO:0005886">
    <property type="term" value="C:plasma membrane"/>
    <property type="evidence" value="ECO:0007669"/>
    <property type="project" value="TreeGrafter"/>
</dbReference>
<dbReference type="PANTHER" id="PTHR27001:SF931">
    <property type="entry name" value="OS11G0664100 PROTEIN"/>
    <property type="match status" value="1"/>
</dbReference>
<keyword evidence="2" id="KW-0067">ATP-binding</keyword>
<dbReference type="InterPro" id="IPR000719">
    <property type="entry name" value="Prot_kinase_dom"/>
</dbReference>
<evidence type="ECO:0000313" key="6">
    <source>
        <dbReference type="Proteomes" id="UP001141552"/>
    </source>
</evidence>
<evidence type="ECO:0000256" key="3">
    <source>
        <dbReference type="SAM" id="MobiDB-lite"/>
    </source>
</evidence>
<evidence type="ECO:0000256" key="2">
    <source>
        <dbReference type="ARBA" id="ARBA00022840"/>
    </source>
</evidence>
<comment type="caution">
    <text evidence="5">The sequence shown here is derived from an EMBL/GenBank/DDBJ whole genome shotgun (WGS) entry which is preliminary data.</text>
</comment>
<proteinExistence type="predicted"/>
<name>A0A9Q0JM55_9ROSI</name>
<accession>A0A9Q0JM55</accession>
<dbReference type="PANTHER" id="PTHR27001">
    <property type="entry name" value="OS01G0253100 PROTEIN"/>
    <property type="match status" value="1"/>
</dbReference>
<protein>
    <recommendedName>
        <fullName evidence="4">Protein kinase domain-containing protein</fullName>
    </recommendedName>
</protein>
<dbReference type="AlphaFoldDB" id="A0A9Q0JM55"/>
<dbReference type="SUPFAM" id="SSF56112">
    <property type="entry name" value="Protein kinase-like (PK-like)"/>
    <property type="match status" value="1"/>
</dbReference>
<dbReference type="Gene3D" id="1.10.510.10">
    <property type="entry name" value="Transferase(Phosphotransferase) domain 1"/>
    <property type="match status" value="1"/>
</dbReference>
<organism evidence="5 6">
    <name type="scientific">Turnera subulata</name>
    <dbReference type="NCBI Taxonomy" id="218843"/>
    <lineage>
        <taxon>Eukaryota</taxon>
        <taxon>Viridiplantae</taxon>
        <taxon>Streptophyta</taxon>
        <taxon>Embryophyta</taxon>
        <taxon>Tracheophyta</taxon>
        <taxon>Spermatophyta</taxon>
        <taxon>Magnoliopsida</taxon>
        <taxon>eudicotyledons</taxon>
        <taxon>Gunneridae</taxon>
        <taxon>Pentapetalae</taxon>
        <taxon>rosids</taxon>
        <taxon>fabids</taxon>
        <taxon>Malpighiales</taxon>
        <taxon>Passifloraceae</taxon>
        <taxon>Turnera</taxon>
    </lineage>
</organism>
<dbReference type="PROSITE" id="PS50011">
    <property type="entry name" value="PROTEIN_KINASE_DOM"/>
    <property type="match status" value="1"/>
</dbReference>
<dbReference type="GO" id="GO:0005524">
    <property type="term" value="F:ATP binding"/>
    <property type="evidence" value="ECO:0007669"/>
    <property type="project" value="UniProtKB-KW"/>
</dbReference>
<evidence type="ECO:0000259" key="4">
    <source>
        <dbReference type="PROSITE" id="PS50011"/>
    </source>
</evidence>
<sequence length="341" mass="37398">MGKREITREELDEIIRAGEQKAIADQAAAILQGTAQHEAAKEHSPIIKEGETIKVVKGVLDMAPVVVKQYSRVTASEEDAERNFLREMAYSDYITNLEGYCDEERALILEDGGGNLKAKLGAIDTPSALMTLFIQVTLALQHIHAKGWVYGDLKPENILIDQNKNARICDFNSLAPKGSLIPLSTDAYKSPEVAAGQPAFEAADVHSMGKVMLETMMDQSLESNKELRLSRDYARGRGMRQEPNEGIRAEAIQRGNPLHSRFKNNMIDAVGRKLIELAVNCASYDAGKRPTVEKLLSDLREINISLENKPATNVHKDEWTGGNPNTGAGGSGSSSRTARKK</sequence>
<dbReference type="OrthoDB" id="4062651at2759"/>
<dbReference type="Pfam" id="PF00069">
    <property type="entry name" value="Pkinase"/>
    <property type="match status" value="1"/>
</dbReference>
<keyword evidence="6" id="KW-1185">Reference proteome</keyword>
<dbReference type="EMBL" id="JAKUCV010001066">
    <property type="protein sequence ID" value="KAJ4847876.1"/>
    <property type="molecule type" value="Genomic_DNA"/>
</dbReference>
<gene>
    <name evidence="5" type="ORF">Tsubulata_011600</name>
</gene>